<dbReference type="Proteomes" id="UP001185927">
    <property type="component" value="Unassembled WGS sequence"/>
</dbReference>
<keyword evidence="3" id="KW-0964">Secreted</keyword>
<dbReference type="InterPro" id="IPR050259">
    <property type="entry name" value="SDR"/>
</dbReference>
<comment type="catalytic activity">
    <reaction evidence="5">
        <text>a (3R)-hydroxyacyl-[ACP] + NADP(+) = a 3-oxoacyl-[ACP] + NADPH + H(+)</text>
        <dbReference type="Rhea" id="RHEA:17397"/>
        <dbReference type="Rhea" id="RHEA-COMP:9916"/>
        <dbReference type="Rhea" id="RHEA-COMP:9945"/>
        <dbReference type="ChEBI" id="CHEBI:15378"/>
        <dbReference type="ChEBI" id="CHEBI:57783"/>
        <dbReference type="ChEBI" id="CHEBI:58349"/>
        <dbReference type="ChEBI" id="CHEBI:78776"/>
        <dbReference type="ChEBI" id="CHEBI:78827"/>
        <dbReference type="EC" id="1.1.1.100"/>
    </reaction>
    <physiologicalReaction direction="right-to-left" evidence="5">
        <dbReference type="Rhea" id="RHEA:17399"/>
    </physiologicalReaction>
</comment>
<sequence length="251" mass="26485">MTQSQPQTHSGRLAVVTGAARGIGQALCTALAARGADVVGVDILAMGETGELVTALGRKWESIQTDITDPDEVARIGQVVAGLGGAHILVNNAAIDDGISWDELDLAVWRKVLTVDLEAPFLLCKELVPQMRKHEWGRIVNIASGVVMNPMPRFVAYRAAKMGLIGFSRALATEVGDDGITVNVVSPGMTVTTMSRDSLGEETLQAAARARAIHRVAEPDDIAGAVLFASSDDCRFVTGQTLMANGGAYFV</sequence>
<comment type="subcellular location">
    <subcellularLocation>
        <location evidence="1">Secreted</location>
        <location evidence="1">Cell wall</location>
    </subcellularLocation>
</comment>
<keyword evidence="7" id="KW-1185">Reference proteome</keyword>
<dbReference type="PRINTS" id="PR00080">
    <property type="entry name" value="SDRFAMILY"/>
</dbReference>
<accession>A0ABU4C3M5</accession>
<dbReference type="CDD" id="cd05233">
    <property type="entry name" value="SDR_c"/>
    <property type="match status" value="1"/>
</dbReference>
<evidence type="ECO:0000256" key="5">
    <source>
        <dbReference type="ARBA" id="ARBA00047400"/>
    </source>
</evidence>
<evidence type="ECO:0000313" key="7">
    <source>
        <dbReference type="Proteomes" id="UP001185927"/>
    </source>
</evidence>
<dbReference type="PRINTS" id="PR00081">
    <property type="entry name" value="GDHRDH"/>
</dbReference>
<keyword evidence="6" id="KW-0560">Oxidoreductase</keyword>
<evidence type="ECO:0000256" key="1">
    <source>
        <dbReference type="ARBA" id="ARBA00004191"/>
    </source>
</evidence>
<gene>
    <name evidence="6" type="ORF">R3Q16_30820</name>
</gene>
<evidence type="ECO:0000313" key="6">
    <source>
        <dbReference type="EMBL" id="MDV6271024.1"/>
    </source>
</evidence>
<evidence type="ECO:0000256" key="3">
    <source>
        <dbReference type="ARBA" id="ARBA00022512"/>
    </source>
</evidence>
<protein>
    <recommendedName>
        <fullName evidence="4">3-oxoacyl-[acyl-carrier-protein] reductase MabA</fullName>
    </recommendedName>
</protein>
<dbReference type="RefSeq" id="WP_317545477.1">
    <property type="nucleotide sequence ID" value="NZ_JAWLKB010000029.1"/>
</dbReference>
<name>A0ABU4C3M5_RHOGO</name>
<dbReference type="GO" id="GO:0016491">
    <property type="term" value="F:oxidoreductase activity"/>
    <property type="evidence" value="ECO:0007669"/>
    <property type="project" value="UniProtKB-KW"/>
</dbReference>
<dbReference type="Pfam" id="PF13561">
    <property type="entry name" value="adh_short_C2"/>
    <property type="match status" value="1"/>
</dbReference>
<dbReference type="InterPro" id="IPR002347">
    <property type="entry name" value="SDR_fam"/>
</dbReference>
<evidence type="ECO:0000256" key="4">
    <source>
        <dbReference type="ARBA" id="ARBA00040781"/>
    </source>
</evidence>
<proteinExistence type="inferred from homology"/>
<organism evidence="6 7">
    <name type="scientific">Rhodococcus globerulus</name>
    <dbReference type="NCBI Taxonomy" id="33008"/>
    <lineage>
        <taxon>Bacteria</taxon>
        <taxon>Bacillati</taxon>
        <taxon>Actinomycetota</taxon>
        <taxon>Actinomycetes</taxon>
        <taxon>Mycobacteriales</taxon>
        <taxon>Nocardiaceae</taxon>
        <taxon>Rhodococcus</taxon>
    </lineage>
</organism>
<dbReference type="SUPFAM" id="SSF51735">
    <property type="entry name" value="NAD(P)-binding Rossmann-fold domains"/>
    <property type="match status" value="1"/>
</dbReference>
<dbReference type="PANTHER" id="PTHR42879">
    <property type="entry name" value="3-OXOACYL-(ACYL-CARRIER-PROTEIN) REDUCTASE"/>
    <property type="match status" value="1"/>
</dbReference>
<dbReference type="PANTHER" id="PTHR42879:SF2">
    <property type="entry name" value="3-OXOACYL-[ACYL-CARRIER-PROTEIN] REDUCTASE FABG"/>
    <property type="match status" value="1"/>
</dbReference>
<comment type="caution">
    <text evidence="6">The sequence shown here is derived from an EMBL/GenBank/DDBJ whole genome shotgun (WGS) entry which is preliminary data.</text>
</comment>
<reference evidence="6 7" key="1">
    <citation type="submission" date="2023-10" db="EMBL/GenBank/DDBJ databases">
        <title>Development of a sustainable strategy for remediation of hydrocarbon-contaminated territories based on the waste exchange concept.</title>
        <authorList>
            <person name="Krivoruchko A."/>
        </authorList>
    </citation>
    <scope>NUCLEOTIDE SEQUENCE [LARGE SCALE GENOMIC DNA]</scope>
    <source>
        <strain evidence="6 7">IEGM 1203</strain>
    </source>
</reference>
<evidence type="ECO:0000256" key="2">
    <source>
        <dbReference type="ARBA" id="ARBA00006484"/>
    </source>
</evidence>
<dbReference type="EMBL" id="JAWLKB010000029">
    <property type="protein sequence ID" value="MDV6271024.1"/>
    <property type="molecule type" value="Genomic_DNA"/>
</dbReference>
<keyword evidence="3" id="KW-0134">Cell wall</keyword>
<dbReference type="Gene3D" id="3.40.50.720">
    <property type="entry name" value="NAD(P)-binding Rossmann-like Domain"/>
    <property type="match status" value="1"/>
</dbReference>
<comment type="similarity">
    <text evidence="2">Belongs to the short-chain dehydrogenases/reductases (SDR) family.</text>
</comment>
<dbReference type="InterPro" id="IPR036291">
    <property type="entry name" value="NAD(P)-bd_dom_sf"/>
</dbReference>